<proteinExistence type="predicted"/>
<accession>A0ABW9JDX3</accession>
<protein>
    <submittedName>
        <fullName evidence="1">Uncharacterized protein</fullName>
    </submittedName>
</protein>
<dbReference type="RefSeq" id="WP_409142208.1">
    <property type="nucleotide sequence ID" value="NZ_SRMP02000003.1"/>
</dbReference>
<sequence>MEVVEGGDAGVTCVLDGRTEFGGIRISSWSCSNGQTMTNFSVMNEEGMWDVMFSI</sequence>
<organism evidence="1 2">
    <name type="scientific">Pedobacter helvus</name>
    <dbReference type="NCBI Taxonomy" id="2563444"/>
    <lineage>
        <taxon>Bacteria</taxon>
        <taxon>Pseudomonadati</taxon>
        <taxon>Bacteroidota</taxon>
        <taxon>Sphingobacteriia</taxon>
        <taxon>Sphingobacteriales</taxon>
        <taxon>Sphingobacteriaceae</taxon>
        <taxon>Pedobacter</taxon>
    </lineage>
</organism>
<evidence type="ECO:0000313" key="2">
    <source>
        <dbReference type="Proteomes" id="UP001517367"/>
    </source>
</evidence>
<comment type="caution">
    <text evidence="1">The sequence shown here is derived from an EMBL/GenBank/DDBJ whole genome shotgun (WGS) entry which is preliminary data.</text>
</comment>
<evidence type="ECO:0000313" key="1">
    <source>
        <dbReference type="EMBL" id="MFN0290587.1"/>
    </source>
</evidence>
<keyword evidence="2" id="KW-1185">Reference proteome</keyword>
<gene>
    <name evidence="1" type="ORF">E5L68_004250</name>
</gene>
<name>A0ABW9JDX3_9SPHI</name>
<dbReference type="Proteomes" id="UP001517367">
    <property type="component" value="Unassembled WGS sequence"/>
</dbReference>
<dbReference type="EMBL" id="SRMP02000003">
    <property type="protein sequence ID" value="MFN0290587.1"/>
    <property type="molecule type" value="Genomic_DNA"/>
</dbReference>
<reference evidence="1 2" key="1">
    <citation type="submission" date="2024-12" db="EMBL/GenBank/DDBJ databases">
        <authorList>
            <person name="Hu S."/>
        </authorList>
    </citation>
    <scope>NUCLEOTIDE SEQUENCE [LARGE SCALE GENOMIC DNA]</scope>
    <source>
        <strain evidence="1 2">P-25</strain>
    </source>
</reference>